<sequence>MLRNLCDFAPSGSNWPESRFWQGIPPHVARREVGSRFITQMAPGVPGVPGATMLGTAADRAAKTPGPVPACQTRPP</sequence>
<name>A0A975X323_9BURK</name>
<organism evidence="1 2">
    <name type="scientific">Cupriavidus taiwanensis</name>
    <dbReference type="NCBI Taxonomy" id="164546"/>
    <lineage>
        <taxon>Bacteria</taxon>
        <taxon>Pseudomonadati</taxon>
        <taxon>Pseudomonadota</taxon>
        <taxon>Betaproteobacteria</taxon>
        <taxon>Burkholderiales</taxon>
        <taxon>Burkholderiaceae</taxon>
        <taxon>Cupriavidus</taxon>
    </lineage>
</organism>
<dbReference type="Proteomes" id="UP000256297">
    <property type="component" value="Chromosome CBM2589_b"/>
</dbReference>
<dbReference type="AlphaFoldDB" id="A0A975X323"/>
<reference evidence="1 2" key="1">
    <citation type="submission" date="2018-01" db="EMBL/GenBank/DDBJ databases">
        <authorList>
            <person name="Clerissi C."/>
        </authorList>
    </citation>
    <scope>NUCLEOTIDE SEQUENCE [LARGE SCALE GENOMIC DNA]</scope>
    <source>
        <strain evidence="1">Cupriavidus taiwanensis STM 3521</strain>
    </source>
</reference>
<dbReference type="EMBL" id="OFSP01000021">
    <property type="protein sequence ID" value="SOY53097.1"/>
    <property type="molecule type" value="Genomic_DNA"/>
</dbReference>
<gene>
    <name evidence="1" type="ORF">CBM2589_B280039</name>
</gene>
<protein>
    <submittedName>
        <fullName evidence="1">Uncharacterized protein</fullName>
    </submittedName>
</protein>
<evidence type="ECO:0000313" key="1">
    <source>
        <dbReference type="EMBL" id="SOY53097.1"/>
    </source>
</evidence>
<proteinExistence type="predicted"/>
<evidence type="ECO:0000313" key="2">
    <source>
        <dbReference type="Proteomes" id="UP000256297"/>
    </source>
</evidence>
<accession>A0A975X323</accession>
<comment type="caution">
    <text evidence="1">The sequence shown here is derived from an EMBL/GenBank/DDBJ whole genome shotgun (WGS) entry which is preliminary data.</text>
</comment>